<evidence type="ECO:0000313" key="4">
    <source>
        <dbReference type="Proteomes" id="UP000761534"/>
    </source>
</evidence>
<sequence length="509" mass="57635">MNIDELKQDSRLQQLDGYLLKCLEQEKDLRVVLSLAKDKLYAFPFDKVPLHWVVLHTVCSILLVLNDDEPIETLDVAVMVAGPTINPMQRHFIDSLYSRHQPEIPKEDFKLVEEDHCSDQKFSGGQPPDPPGSASQGDDEEERLPSSYLGITTTDGKRRKLSNGLRSHAHFERPFNLNEKSVAKRSEKNERLEGENSDGDSAKRGHNEIIASSDKLSPNLQAENFASERLKPIGEKYLEKASGSELPRNGTTLFSPSSSGKRRTPPTVITECPDSGIDLLLTFQRNFDTGPQPMVFRALVSDWPACNLWNSSRYLLKRTRGGQSLVPVELGSSYTAEGWSQRVMPFKRYLYDYILSSATETGYLAQYNLFNQYPELKEDFVVPDICCLGDSDDPPIMNAWLGPKNTVSPLHTDPHHNVFCQVVGYKHIRLYSPSQTQDMYPRGVENGIDMSNTSQVNLESNERVKFPNFPWDSDYLETTLNPGDAVFIPKGWWHHVRSLSSSISISFWF</sequence>
<gene>
    <name evidence="3" type="ORF">TRICI_005959</name>
</gene>
<feature type="region of interest" description="Disordered" evidence="1">
    <location>
        <begin position="241"/>
        <end position="269"/>
    </location>
</feature>
<evidence type="ECO:0000256" key="1">
    <source>
        <dbReference type="SAM" id="MobiDB-lite"/>
    </source>
</evidence>
<dbReference type="OrthoDB" id="47172at2759"/>
<dbReference type="EMBL" id="SWFS01000475">
    <property type="protein sequence ID" value="KAA8902039.1"/>
    <property type="molecule type" value="Genomic_DNA"/>
</dbReference>
<dbReference type="InterPro" id="IPR041667">
    <property type="entry name" value="Cupin_8"/>
</dbReference>
<name>A0A642UN01_9ASCO</name>
<dbReference type="PANTHER" id="PTHR12461">
    <property type="entry name" value="HYPOXIA-INDUCIBLE FACTOR 1 ALPHA INHIBITOR-RELATED"/>
    <property type="match status" value="1"/>
</dbReference>
<dbReference type="AlphaFoldDB" id="A0A642UN01"/>
<dbReference type="PANTHER" id="PTHR12461:SF101">
    <property type="entry name" value="TRNA WYBUTOSINE-SYNTHESIZING PROTEIN 4"/>
    <property type="match status" value="1"/>
</dbReference>
<dbReference type="InterPro" id="IPR003347">
    <property type="entry name" value="JmjC_dom"/>
</dbReference>
<dbReference type="SUPFAM" id="SSF51197">
    <property type="entry name" value="Clavaminate synthase-like"/>
    <property type="match status" value="1"/>
</dbReference>
<protein>
    <recommendedName>
        <fullName evidence="2">JmjC domain-containing protein</fullName>
    </recommendedName>
</protein>
<evidence type="ECO:0000313" key="3">
    <source>
        <dbReference type="EMBL" id="KAA8902039.1"/>
    </source>
</evidence>
<organism evidence="3 4">
    <name type="scientific">Trichomonascus ciferrii</name>
    <dbReference type="NCBI Taxonomy" id="44093"/>
    <lineage>
        <taxon>Eukaryota</taxon>
        <taxon>Fungi</taxon>
        <taxon>Dikarya</taxon>
        <taxon>Ascomycota</taxon>
        <taxon>Saccharomycotina</taxon>
        <taxon>Dipodascomycetes</taxon>
        <taxon>Dipodascales</taxon>
        <taxon>Trichomonascaceae</taxon>
        <taxon>Trichomonascus</taxon>
        <taxon>Trichomonascus ciferrii complex</taxon>
    </lineage>
</organism>
<keyword evidence="4" id="KW-1185">Reference proteome</keyword>
<dbReference type="Proteomes" id="UP000761534">
    <property type="component" value="Unassembled WGS sequence"/>
</dbReference>
<reference evidence="3" key="1">
    <citation type="journal article" date="2019" name="G3 (Bethesda)">
        <title>Genome Assemblies of Two Rare Opportunistic Yeast Pathogens: Diutina rugosa (syn. Candida rugosa) and Trichomonascus ciferrii (syn. Candida ciferrii).</title>
        <authorList>
            <person name="Mixao V."/>
            <person name="Saus E."/>
            <person name="Hansen A.P."/>
            <person name="Lass-Florl C."/>
            <person name="Gabaldon T."/>
        </authorList>
    </citation>
    <scope>NUCLEOTIDE SEQUENCE</scope>
    <source>
        <strain evidence="3">CBS 4856</strain>
    </source>
</reference>
<feature type="compositionally biased region" description="Basic and acidic residues" evidence="1">
    <location>
        <begin position="181"/>
        <end position="205"/>
    </location>
</feature>
<dbReference type="SMART" id="SM00558">
    <property type="entry name" value="JmjC"/>
    <property type="match status" value="1"/>
</dbReference>
<dbReference type="PROSITE" id="PS51184">
    <property type="entry name" value="JMJC"/>
    <property type="match status" value="1"/>
</dbReference>
<dbReference type="Pfam" id="PF13621">
    <property type="entry name" value="Cupin_8"/>
    <property type="match status" value="1"/>
</dbReference>
<feature type="domain" description="JmjC" evidence="2">
    <location>
        <begin position="371"/>
        <end position="509"/>
    </location>
</feature>
<accession>A0A642UN01</accession>
<proteinExistence type="predicted"/>
<feature type="region of interest" description="Disordered" evidence="1">
    <location>
        <begin position="115"/>
        <end position="205"/>
    </location>
</feature>
<dbReference type="VEuPathDB" id="FungiDB:TRICI_005959"/>
<evidence type="ECO:0000259" key="2">
    <source>
        <dbReference type="PROSITE" id="PS51184"/>
    </source>
</evidence>
<comment type="caution">
    <text evidence="3">The sequence shown here is derived from an EMBL/GenBank/DDBJ whole genome shotgun (WGS) entry which is preliminary data.</text>
</comment>
<feature type="compositionally biased region" description="Polar residues" evidence="1">
    <location>
        <begin position="249"/>
        <end position="259"/>
    </location>
</feature>
<dbReference type="Gene3D" id="2.60.120.650">
    <property type="entry name" value="Cupin"/>
    <property type="match status" value="1"/>
</dbReference>